<evidence type="ECO:0000256" key="2">
    <source>
        <dbReference type="ARBA" id="ARBA00022771"/>
    </source>
</evidence>
<proteinExistence type="predicted"/>
<dbReference type="SUPFAM" id="SSF56731">
    <property type="entry name" value="DNA primase core"/>
    <property type="match status" value="1"/>
</dbReference>
<dbReference type="EMBL" id="VNWK01000011">
    <property type="protein sequence ID" value="TXJ99188.1"/>
    <property type="molecule type" value="Genomic_DNA"/>
</dbReference>
<dbReference type="GO" id="GO:0003899">
    <property type="term" value="F:DNA-directed RNA polymerase activity"/>
    <property type="evidence" value="ECO:0007669"/>
    <property type="project" value="InterPro"/>
</dbReference>
<dbReference type="Proteomes" id="UP000266691">
    <property type="component" value="Unassembled WGS sequence"/>
</dbReference>
<dbReference type="GO" id="GO:0008270">
    <property type="term" value="F:zinc ion binding"/>
    <property type="evidence" value="ECO:0007669"/>
    <property type="project" value="UniProtKB-KW"/>
</dbReference>
<dbReference type="PANTHER" id="PTHR30313">
    <property type="entry name" value="DNA PRIMASE"/>
    <property type="match status" value="1"/>
</dbReference>
<organism evidence="5">
    <name type="scientific">Flagellimonas pelagia</name>
    <dbReference type="NCBI Taxonomy" id="2306998"/>
    <lineage>
        <taxon>Bacteria</taxon>
        <taxon>Pseudomonadati</taxon>
        <taxon>Bacteroidota</taxon>
        <taxon>Flavobacteriia</taxon>
        <taxon>Flavobacteriales</taxon>
        <taxon>Flavobacteriaceae</taxon>
        <taxon>Flagellimonas</taxon>
    </lineage>
</organism>
<dbReference type="GO" id="GO:0006269">
    <property type="term" value="P:DNA replication, synthesis of primer"/>
    <property type="evidence" value="ECO:0007669"/>
    <property type="project" value="TreeGrafter"/>
</dbReference>
<reference evidence="5" key="1">
    <citation type="submission" date="2018-08" db="EMBL/GenBank/DDBJ databases">
        <title>Proposal of Muricauda 72 sp.nov. and Muricauda NH166 sp.nov., isolated from seawater.</title>
        <authorList>
            <person name="Cheng H."/>
            <person name="Wu Y.-H."/>
            <person name="Guo L.-L."/>
            <person name="Xu X.-W."/>
        </authorList>
    </citation>
    <scope>NUCLEOTIDE SEQUENCE [LARGE SCALE GENOMIC DNA]</scope>
    <source>
        <strain evidence="5">72</strain>
    </source>
</reference>
<dbReference type="PANTHER" id="PTHR30313:SF2">
    <property type="entry name" value="DNA PRIMASE"/>
    <property type="match status" value="1"/>
</dbReference>
<dbReference type="Pfam" id="PF01807">
    <property type="entry name" value="Zn_ribbon_DnaG"/>
    <property type="match status" value="1"/>
</dbReference>
<sequence length="303" mass="35134">MKRKTTYMMDCEKARNIDLVSTLAKSGHFPVRETEKEAWFLSPFRTETQASFKVSLKKNYWIDFGTFEGGSTIDLVMKMENCSVKEALERLSGPMEHFSFHRRPNPTKKEHRANPIEIIQEKEIEHRAIQTYLSSRKISTKTARKLCKEIHYRIGGRKYFAIGLLNRSGGWELRNRYWKGSTSPKDVSIIGNQSKKLAITEGMFDMLTLMELMPGILNSYDLLVLNTTAFVKRMISEIGEYESVELFLDRDRTGLGMTELLLEKCPNSRDMSSLYRGFKDINEWKVKSAKDEVRQRIQDVSLS</sequence>
<name>A0A3A1NPZ2_9FLAO</name>
<dbReference type="GO" id="GO:0005737">
    <property type="term" value="C:cytoplasm"/>
    <property type="evidence" value="ECO:0007669"/>
    <property type="project" value="TreeGrafter"/>
</dbReference>
<dbReference type="InterPro" id="IPR002694">
    <property type="entry name" value="Znf_CHC2"/>
</dbReference>
<keyword evidence="3" id="KW-0862">Zinc</keyword>
<dbReference type="EMBL" id="QXFI01000011">
    <property type="protein sequence ID" value="RIV46525.1"/>
    <property type="molecule type" value="Genomic_DNA"/>
</dbReference>
<reference evidence="6 7" key="2">
    <citation type="submission" date="2019-07" db="EMBL/GenBank/DDBJ databases">
        <title>Draft genome of two Muricauda strains isolated from deep sea.</title>
        <authorList>
            <person name="Sun C."/>
        </authorList>
    </citation>
    <scope>NUCLEOTIDE SEQUENCE [LARGE SCALE GENOMIC DNA]</scope>
    <source>
        <strain evidence="6 7">72</strain>
    </source>
</reference>
<keyword evidence="7" id="KW-1185">Reference proteome</keyword>
<dbReference type="GO" id="GO:0003677">
    <property type="term" value="F:DNA binding"/>
    <property type="evidence" value="ECO:0007669"/>
    <property type="project" value="InterPro"/>
</dbReference>
<dbReference type="Proteomes" id="UP000321621">
    <property type="component" value="Unassembled WGS sequence"/>
</dbReference>
<dbReference type="SMART" id="SM00400">
    <property type="entry name" value="ZnF_CHCC"/>
    <property type="match status" value="1"/>
</dbReference>
<dbReference type="OrthoDB" id="8536512at2"/>
<evidence type="ECO:0000259" key="4">
    <source>
        <dbReference type="SMART" id="SM00400"/>
    </source>
</evidence>
<dbReference type="Gene3D" id="3.40.1360.10">
    <property type="match status" value="1"/>
</dbReference>
<dbReference type="AlphaFoldDB" id="A0A3A1NPZ2"/>
<dbReference type="InterPro" id="IPR050219">
    <property type="entry name" value="DnaG_primase"/>
</dbReference>
<evidence type="ECO:0000256" key="3">
    <source>
        <dbReference type="ARBA" id="ARBA00022833"/>
    </source>
</evidence>
<evidence type="ECO:0000313" key="5">
    <source>
        <dbReference type="EMBL" id="RIV46525.1"/>
    </source>
</evidence>
<dbReference type="Pfam" id="PF13155">
    <property type="entry name" value="Toprim_2"/>
    <property type="match status" value="1"/>
</dbReference>
<feature type="domain" description="Zinc finger CHC2-type" evidence="4">
    <location>
        <begin position="41"/>
        <end position="92"/>
    </location>
</feature>
<keyword evidence="2" id="KW-0863">Zinc-finger</keyword>
<gene>
    <name evidence="5" type="ORF">D2V05_04055</name>
    <name evidence="6" type="ORF">FQ017_04030</name>
</gene>
<dbReference type="Gene3D" id="3.90.580.10">
    <property type="entry name" value="Zinc finger, CHC2-type domain"/>
    <property type="match status" value="1"/>
</dbReference>
<keyword evidence="1" id="KW-0479">Metal-binding</keyword>
<comment type="caution">
    <text evidence="5">The sequence shown here is derived from an EMBL/GenBank/DDBJ whole genome shotgun (WGS) entry which is preliminary data.</text>
</comment>
<evidence type="ECO:0000256" key="1">
    <source>
        <dbReference type="ARBA" id="ARBA00022723"/>
    </source>
</evidence>
<dbReference type="InterPro" id="IPR036977">
    <property type="entry name" value="DNA_primase_Znf_CHC2"/>
</dbReference>
<dbReference type="SUPFAM" id="SSF57783">
    <property type="entry name" value="Zinc beta-ribbon"/>
    <property type="match status" value="1"/>
</dbReference>
<protein>
    <submittedName>
        <fullName evidence="5">DNA primase</fullName>
    </submittedName>
</protein>
<accession>A0A3A1NPZ2</accession>
<dbReference type="RefSeq" id="WP_119646257.1">
    <property type="nucleotide sequence ID" value="NZ_QXFI01000011.1"/>
</dbReference>
<evidence type="ECO:0000313" key="7">
    <source>
        <dbReference type="Proteomes" id="UP000321621"/>
    </source>
</evidence>
<evidence type="ECO:0000313" key="6">
    <source>
        <dbReference type="EMBL" id="TXJ99188.1"/>
    </source>
</evidence>